<dbReference type="AlphaFoldDB" id="A0A0K1PYY0"/>
<dbReference type="Proteomes" id="UP000064967">
    <property type="component" value="Chromosome"/>
</dbReference>
<feature type="region of interest" description="Disordered" evidence="1">
    <location>
        <begin position="1"/>
        <end position="39"/>
    </location>
</feature>
<protein>
    <submittedName>
        <fullName evidence="2">Uncharacterized protein</fullName>
    </submittedName>
</protein>
<evidence type="ECO:0000313" key="2">
    <source>
        <dbReference type="EMBL" id="AKU98725.1"/>
    </source>
</evidence>
<proteinExistence type="predicted"/>
<dbReference type="STRING" id="1391654.AKJ09_05389"/>
<gene>
    <name evidence="2" type="ORF">AKJ09_05389</name>
</gene>
<keyword evidence="3" id="KW-1185">Reference proteome</keyword>
<sequence>MHPACRGASARPSTKFVSIVPHTRRDERTVNPQLHRAGR</sequence>
<evidence type="ECO:0000313" key="3">
    <source>
        <dbReference type="Proteomes" id="UP000064967"/>
    </source>
</evidence>
<dbReference type="EMBL" id="CP012333">
    <property type="protein sequence ID" value="AKU98725.1"/>
    <property type="molecule type" value="Genomic_DNA"/>
</dbReference>
<name>A0A0K1PYY0_9BACT</name>
<reference evidence="2 3" key="1">
    <citation type="submission" date="2015-08" db="EMBL/GenBank/DDBJ databases">
        <authorList>
            <person name="Babu N.S."/>
            <person name="Beckwith C.J."/>
            <person name="Beseler K.G."/>
            <person name="Brison A."/>
            <person name="Carone J.V."/>
            <person name="Caskin T.P."/>
            <person name="Diamond M."/>
            <person name="Durham M.E."/>
            <person name="Foxe J.M."/>
            <person name="Go M."/>
            <person name="Henderson B.A."/>
            <person name="Jones I.B."/>
            <person name="McGettigan J.A."/>
            <person name="Micheletti S.J."/>
            <person name="Nasrallah M.E."/>
            <person name="Ortiz D."/>
            <person name="Piller C.R."/>
            <person name="Privatt S.R."/>
            <person name="Schneider S.L."/>
            <person name="Sharp S."/>
            <person name="Smith T.C."/>
            <person name="Stanton J.D."/>
            <person name="Ullery H.E."/>
            <person name="Wilson R.J."/>
            <person name="Serrano M.G."/>
            <person name="Buck G."/>
            <person name="Lee V."/>
            <person name="Wang Y."/>
            <person name="Carvalho R."/>
            <person name="Voegtly L."/>
            <person name="Shi R."/>
            <person name="Duckworth R."/>
            <person name="Johnson A."/>
            <person name="Loviza R."/>
            <person name="Walstead R."/>
            <person name="Shah Z."/>
            <person name="Kiflezghi M."/>
            <person name="Wade K."/>
            <person name="Ball S.L."/>
            <person name="Bradley K.W."/>
            <person name="Asai D.J."/>
            <person name="Bowman C.A."/>
            <person name="Russell D.A."/>
            <person name="Pope W.H."/>
            <person name="Jacobs-Sera D."/>
            <person name="Hendrix R.W."/>
            <person name="Hatfull G.F."/>
        </authorList>
    </citation>
    <scope>NUCLEOTIDE SEQUENCE [LARGE SCALE GENOMIC DNA]</scope>
    <source>
        <strain evidence="2 3">DSM 27648</strain>
    </source>
</reference>
<organism evidence="2 3">
    <name type="scientific">Labilithrix luteola</name>
    <dbReference type="NCBI Taxonomy" id="1391654"/>
    <lineage>
        <taxon>Bacteria</taxon>
        <taxon>Pseudomonadati</taxon>
        <taxon>Myxococcota</taxon>
        <taxon>Polyangia</taxon>
        <taxon>Polyangiales</taxon>
        <taxon>Labilitrichaceae</taxon>
        <taxon>Labilithrix</taxon>
    </lineage>
</organism>
<evidence type="ECO:0000256" key="1">
    <source>
        <dbReference type="SAM" id="MobiDB-lite"/>
    </source>
</evidence>
<accession>A0A0K1PYY0</accession>
<dbReference type="KEGG" id="llu:AKJ09_05389"/>